<comment type="subcellular location">
    <subcellularLocation>
        <location evidence="1">Cell membrane</location>
        <topology evidence="1">Single-pass membrane protein</topology>
    </subcellularLocation>
</comment>
<organism evidence="8 9">
    <name type="scientific">Thermococcus eurythermalis</name>
    <dbReference type="NCBI Taxonomy" id="1505907"/>
    <lineage>
        <taxon>Archaea</taxon>
        <taxon>Methanobacteriati</taxon>
        <taxon>Methanobacteriota</taxon>
        <taxon>Thermococci</taxon>
        <taxon>Thermococcales</taxon>
        <taxon>Thermococcaceae</taxon>
        <taxon>Thermococcus</taxon>
    </lineage>
</organism>
<protein>
    <submittedName>
        <fullName evidence="8">Transcriptional regulator</fullName>
    </submittedName>
</protein>
<feature type="domain" description="Phage shock protein PspC N-terminal" evidence="7">
    <location>
        <begin position="4"/>
        <end position="62"/>
    </location>
</feature>
<proteinExistence type="predicted"/>
<dbReference type="STRING" id="1505907.TEU_04080"/>
<keyword evidence="9" id="KW-1185">Reference proteome</keyword>
<evidence type="ECO:0000256" key="3">
    <source>
        <dbReference type="ARBA" id="ARBA00022692"/>
    </source>
</evidence>
<dbReference type="EMBL" id="CP008887">
    <property type="protein sequence ID" value="AIU69584.1"/>
    <property type="molecule type" value="Genomic_DNA"/>
</dbReference>
<dbReference type="Proteomes" id="UP000029980">
    <property type="component" value="Chromosome"/>
</dbReference>
<keyword evidence="4 6" id="KW-1133">Transmembrane helix</keyword>
<dbReference type="OrthoDB" id="103681at2157"/>
<dbReference type="GO" id="GO:0005886">
    <property type="term" value="C:plasma membrane"/>
    <property type="evidence" value="ECO:0007669"/>
    <property type="project" value="UniProtKB-SubCell"/>
</dbReference>
<dbReference type="HOGENOM" id="CLU_099432_1_0_2"/>
<evidence type="ECO:0000259" key="7">
    <source>
        <dbReference type="Pfam" id="PF04024"/>
    </source>
</evidence>
<dbReference type="InterPro" id="IPR007168">
    <property type="entry name" value="Phageshock_PspC_N"/>
</dbReference>
<dbReference type="InterPro" id="IPR052027">
    <property type="entry name" value="PspC"/>
</dbReference>
<accession>A0A097QSY8</accession>
<keyword evidence="2" id="KW-1003">Cell membrane</keyword>
<name>A0A097QSY8_9EURY</name>
<sequence length="142" mass="15492">MREKRLVRSRRNRVFLGVIGGIAEYLDVDPTLLRVIFAVLLVFNPVAMTLLYFLLAIIMPEEECEGTPLEERLSELAEETEKRANEIISNGDTKTLAIILIVLGAALVAKPLFPIIVGPIGGTTLLAVVLLIIGIILLAEGD</sequence>
<evidence type="ECO:0000256" key="6">
    <source>
        <dbReference type="SAM" id="Phobius"/>
    </source>
</evidence>
<keyword evidence="5 6" id="KW-0472">Membrane</keyword>
<dbReference type="PANTHER" id="PTHR33885">
    <property type="entry name" value="PHAGE SHOCK PROTEIN C"/>
    <property type="match status" value="1"/>
</dbReference>
<evidence type="ECO:0000313" key="8">
    <source>
        <dbReference type="EMBL" id="AIU69584.1"/>
    </source>
</evidence>
<feature type="transmembrane region" description="Helical" evidence="6">
    <location>
        <begin position="119"/>
        <end position="139"/>
    </location>
</feature>
<evidence type="ECO:0000256" key="1">
    <source>
        <dbReference type="ARBA" id="ARBA00004162"/>
    </source>
</evidence>
<dbReference type="PANTHER" id="PTHR33885:SF3">
    <property type="entry name" value="PHAGE SHOCK PROTEIN C"/>
    <property type="match status" value="1"/>
</dbReference>
<evidence type="ECO:0000313" key="9">
    <source>
        <dbReference type="Proteomes" id="UP000029980"/>
    </source>
</evidence>
<feature type="transmembrane region" description="Helical" evidence="6">
    <location>
        <begin position="34"/>
        <end position="55"/>
    </location>
</feature>
<reference evidence="8 9" key="1">
    <citation type="journal article" date="2015" name="Int. J. Syst. Evol. Microbiol.">
        <title>Thermococcus eurythermalis sp. nov., a conditional piezophilic hyperthermophilic archaeon with a wide temperature range isolated from an oil-immersed chimney in the Guaymas Basin.</title>
        <authorList>
            <person name="Zhao W."/>
            <person name="Zeng X."/>
            <person name="Xiao X."/>
        </authorList>
    </citation>
    <scope>NUCLEOTIDE SEQUENCE [LARGE SCALE GENOMIC DNA]</scope>
    <source>
        <strain evidence="8 9">A501</strain>
    </source>
</reference>
<dbReference type="Pfam" id="PF04024">
    <property type="entry name" value="PspC"/>
    <property type="match status" value="1"/>
</dbReference>
<dbReference type="AlphaFoldDB" id="A0A097QSY8"/>
<evidence type="ECO:0000256" key="5">
    <source>
        <dbReference type="ARBA" id="ARBA00023136"/>
    </source>
</evidence>
<gene>
    <name evidence="8" type="ORF">TEU_04080</name>
</gene>
<keyword evidence="3 6" id="KW-0812">Transmembrane</keyword>
<evidence type="ECO:0000256" key="4">
    <source>
        <dbReference type="ARBA" id="ARBA00022989"/>
    </source>
</evidence>
<dbReference type="KEGG" id="teu:TEU_04080"/>
<evidence type="ECO:0000256" key="2">
    <source>
        <dbReference type="ARBA" id="ARBA00022475"/>
    </source>
</evidence>